<feature type="region of interest" description="Disordered" evidence="5">
    <location>
        <begin position="560"/>
        <end position="614"/>
    </location>
</feature>
<accession>A0A448NYZ1</accession>
<feature type="domain" description="Amine oxidase" evidence="7">
    <location>
        <begin position="11"/>
        <end position="262"/>
    </location>
</feature>
<dbReference type="InterPro" id="IPR036188">
    <property type="entry name" value="FAD/NAD-bd_sf"/>
</dbReference>
<organism evidence="8 9">
    <name type="scientific">Acidipropionibacterium jensenii</name>
    <dbReference type="NCBI Taxonomy" id="1749"/>
    <lineage>
        <taxon>Bacteria</taxon>
        <taxon>Bacillati</taxon>
        <taxon>Actinomycetota</taxon>
        <taxon>Actinomycetes</taxon>
        <taxon>Propionibacteriales</taxon>
        <taxon>Propionibacteriaceae</taxon>
        <taxon>Acidipropionibacterium</taxon>
    </lineage>
</organism>
<comment type="similarity">
    <text evidence="4">Belongs to the carotenoid/retinoid oxidoreductase family.</text>
</comment>
<dbReference type="PANTHER" id="PTHR43734:SF1">
    <property type="entry name" value="PHYTOENE DESATURASE"/>
    <property type="match status" value="1"/>
</dbReference>
<feature type="signal peptide" evidence="6">
    <location>
        <begin position="1"/>
        <end position="17"/>
    </location>
</feature>
<keyword evidence="6" id="KW-0732">Signal</keyword>
<dbReference type="STRING" id="1122997.GCA_000425285_02408"/>
<dbReference type="InterPro" id="IPR002937">
    <property type="entry name" value="Amino_oxidase"/>
</dbReference>
<evidence type="ECO:0000256" key="6">
    <source>
        <dbReference type="SAM" id="SignalP"/>
    </source>
</evidence>
<keyword evidence="3 4" id="KW-0560">Oxidoreductase</keyword>
<reference evidence="8 9" key="1">
    <citation type="submission" date="2018-12" db="EMBL/GenBank/DDBJ databases">
        <authorList>
            <consortium name="Pathogen Informatics"/>
        </authorList>
    </citation>
    <scope>NUCLEOTIDE SEQUENCE [LARGE SCALE GENOMIC DNA]</scope>
    <source>
        <strain evidence="8 9">NCTC13652</strain>
    </source>
</reference>
<keyword evidence="9" id="KW-1185">Reference proteome</keyword>
<dbReference type="Gene3D" id="3.50.50.60">
    <property type="entry name" value="FAD/NAD(P)-binding domain"/>
    <property type="match status" value="2"/>
</dbReference>
<evidence type="ECO:0000256" key="4">
    <source>
        <dbReference type="RuleBase" id="RU362075"/>
    </source>
</evidence>
<dbReference type="AlphaFoldDB" id="A0A448NYZ1"/>
<proteinExistence type="inferred from homology"/>
<dbReference type="SUPFAM" id="SSF51905">
    <property type="entry name" value="FAD/NAD(P)-binding domain"/>
    <property type="match status" value="1"/>
</dbReference>
<dbReference type="RefSeq" id="WP_084149490.1">
    <property type="nucleotide sequence ID" value="NZ_LR134473.1"/>
</dbReference>
<feature type="chain" id="PRO_5038861173" evidence="6">
    <location>
        <begin position="18"/>
        <end position="614"/>
    </location>
</feature>
<dbReference type="EMBL" id="LR134473">
    <property type="protein sequence ID" value="VEI03148.1"/>
    <property type="molecule type" value="Genomic_DNA"/>
</dbReference>
<feature type="compositionally biased region" description="Polar residues" evidence="5">
    <location>
        <begin position="257"/>
        <end position="266"/>
    </location>
</feature>
<dbReference type="GO" id="GO:0016117">
    <property type="term" value="P:carotenoid biosynthetic process"/>
    <property type="evidence" value="ECO:0007669"/>
    <property type="project" value="UniProtKB-KW"/>
</dbReference>
<dbReference type="OrthoDB" id="9774675at2"/>
<name>A0A448NYZ1_9ACTN</name>
<feature type="compositionally biased region" description="Low complexity" evidence="5">
    <location>
        <begin position="280"/>
        <end position="293"/>
    </location>
</feature>
<dbReference type="Pfam" id="PF01593">
    <property type="entry name" value="Amino_oxidase"/>
    <property type="match status" value="1"/>
</dbReference>
<evidence type="ECO:0000256" key="2">
    <source>
        <dbReference type="ARBA" id="ARBA00022746"/>
    </source>
</evidence>
<evidence type="ECO:0000256" key="1">
    <source>
        <dbReference type="ARBA" id="ARBA00004829"/>
    </source>
</evidence>
<dbReference type="PANTHER" id="PTHR43734">
    <property type="entry name" value="PHYTOENE DESATURASE"/>
    <property type="match status" value="1"/>
</dbReference>
<dbReference type="Proteomes" id="UP000277858">
    <property type="component" value="Chromosome"/>
</dbReference>
<evidence type="ECO:0000313" key="9">
    <source>
        <dbReference type="Proteomes" id="UP000277858"/>
    </source>
</evidence>
<evidence type="ECO:0000313" key="8">
    <source>
        <dbReference type="EMBL" id="VEI03148.1"/>
    </source>
</evidence>
<dbReference type="InterPro" id="IPR014105">
    <property type="entry name" value="Carotenoid/retinoid_OxRdtase"/>
</dbReference>
<evidence type="ECO:0000256" key="5">
    <source>
        <dbReference type="SAM" id="MobiDB-lite"/>
    </source>
</evidence>
<evidence type="ECO:0000259" key="7">
    <source>
        <dbReference type="Pfam" id="PF01593"/>
    </source>
</evidence>
<feature type="compositionally biased region" description="Low complexity" evidence="5">
    <location>
        <begin position="584"/>
        <end position="608"/>
    </location>
</feature>
<dbReference type="NCBIfam" id="TIGR02734">
    <property type="entry name" value="crtI_fam"/>
    <property type="match status" value="1"/>
</dbReference>
<dbReference type="EC" id="1.3.8.2" evidence="8"/>
<dbReference type="GO" id="GO:0102223">
    <property type="term" value="F:4,4'-diapophytoene desaturase (4,4'-diaponeurosporene-forming)"/>
    <property type="evidence" value="ECO:0007669"/>
    <property type="project" value="UniProtKB-EC"/>
</dbReference>
<comment type="pathway">
    <text evidence="1 4">Carotenoid biosynthesis.</text>
</comment>
<evidence type="ECO:0000256" key="3">
    <source>
        <dbReference type="ARBA" id="ARBA00023002"/>
    </source>
</evidence>
<feature type="region of interest" description="Disordered" evidence="5">
    <location>
        <begin position="257"/>
        <end position="320"/>
    </location>
</feature>
<sequence>MSRVVIIGAGVAGLATAALLAHQGHEVEVLEGRDDVGGRAGSLTRDGFRFDTGPSWYLMPEVFEHFFELLGTSSAEQLDLRTLDPGYAVFSEPDPGAPASPPVIIPRGQDAVERVFESREPGSSTALRSYLDSAARTSRLAQEYFLYNPYTRLRPILTPEITRSLPDLAGLLTQSLADHISRRFRDPVLRQVLGYPAVFLGTSPDRAPAMYHLMSAFDLAEGVQYPIGGFWELVRRIEDLARAEGVRITTGARVTQITTDARTTGPGSREVPGSTDSRDAGSAAARDAGSATSPGDRRPHPLGRLLRRPRPRRVTGVSWRSADGRDRHTEAEIVVSAADLHHTETRLLAPNARSYPERWWRRRVSGPGAVLVMLGVRGRLPELPHHSLFFTRDWDTNFAAIFGDAPRIPDPASIYLCKPSQTDDTVAPEGDENLFVLVPVPADPGLGHGGPDGTGSPTIERTADAAIDQISRWAGIPDLASRILVRHTVGPQDFADQYHSWHGGMLGPGHILRQSAMFRAQNQSRRVDGLYYAGATTAPGVGVPMCLISAELVLKRITGDHSAGPTAPHPSPTTRTSPVPPPASSVRTSSPHPFPADPSASDPSPTHAASKETP</sequence>
<protein>
    <submittedName>
        <fullName evidence="8">Dehydrosqualene desaturase</fullName>
        <ecNumber evidence="8">1.3.8.2</ecNumber>
    </submittedName>
</protein>
<keyword evidence="2 4" id="KW-0125">Carotenoid biosynthesis</keyword>
<gene>
    <name evidence="8" type="primary">crtN</name>
    <name evidence="8" type="ORF">NCTC13652_01347</name>
</gene>